<dbReference type="InterPro" id="IPR056832">
    <property type="entry name" value="ARM_TT21_2nd"/>
</dbReference>
<feature type="repeat" description="TPR" evidence="4">
    <location>
        <begin position="322"/>
        <end position="355"/>
    </location>
</feature>
<dbReference type="GO" id="GO:0061512">
    <property type="term" value="P:protein localization to cilium"/>
    <property type="evidence" value="ECO:0007669"/>
    <property type="project" value="TreeGrafter"/>
</dbReference>
<evidence type="ECO:0000259" key="6">
    <source>
        <dbReference type="Pfam" id="PF25062"/>
    </source>
</evidence>
<feature type="domain" description="Tetratricopeptide repeat protein 21A/21B fifth ARM repeats" evidence="7">
    <location>
        <begin position="947"/>
        <end position="1019"/>
    </location>
</feature>
<evidence type="ECO:0000256" key="1">
    <source>
        <dbReference type="ARBA" id="ARBA00010935"/>
    </source>
</evidence>
<accession>A0A6M2DHR9</accession>
<protein>
    <submittedName>
        <fullName evidence="9">Putative o-linked n-acetylglucosamine transferase ogt</fullName>
    </submittedName>
</protein>
<feature type="repeat" description="TPR" evidence="4">
    <location>
        <begin position="565"/>
        <end position="598"/>
    </location>
</feature>
<dbReference type="InterPro" id="IPR056833">
    <property type="entry name" value="ARM_TT21_N"/>
</dbReference>
<dbReference type="Pfam" id="PF25062">
    <property type="entry name" value="ARM_TT21_N"/>
    <property type="match status" value="1"/>
</dbReference>
<keyword evidence="9" id="KW-0808">Transferase</keyword>
<feature type="domain" description="Tetratricopeptide repeat protein 21A/21B second ARM" evidence="5">
    <location>
        <begin position="267"/>
        <end position="542"/>
    </location>
</feature>
<feature type="repeat" description="TPR" evidence="4">
    <location>
        <begin position="879"/>
        <end position="912"/>
    </location>
</feature>
<evidence type="ECO:0000256" key="3">
    <source>
        <dbReference type="ARBA" id="ARBA00022803"/>
    </source>
</evidence>
<feature type="domain" description="Tetratricopeptide repeat protein 21A/21B N-terminal ARM repeat" evidence="6">
    <location>
        <begin position="12"/>
        <end position="229"/>
    </location>
</feature>
<keyword evidence="3 4" id="KW-0802">TPR repeat</keyword>
<dbReference type="Pfam" id="PF25058">
    <property type="entry name" value="ARM_TT21"/>
    <property type="match status" value="1"/>
</dbReference>
<dbReference type="Pfam" id="PF25060">
    <property type="entry name" value="ARM_TT21_2nd"/>
    <property type="match status" value="1"/>
</dbReference>
<sequence>MDDDELISTFLYYGREKLYHAMQQTALEGLSRFSSPNMYNLYNGMALVIGNRIQEGMKELLPLVKDKETSLAAHLALIEAHKKCSVIDKEALLNLESKLEEEKRGSSNLAMYHAALFLFYNGFIDKASDYIDRSLRLNSEFDKGHSLKGWILLNLSINDEGTRKHFDKSLSLNTSLDSHLGLVKLQIMRKEYEAAITALNKVIVKYPNSIIPLVEKMYVQLAKWDWDQSLETSLRILQTAKNNLQAHIVQVVVILCRDGNYDKASKAIKELSLLMENSESKNTTIFVECAQLFSRICGRNQQILNETYRLVEYGIQMNSTNADITIELGYQYLMREKVNKAMQIFQSATKLDNSSIEALCGLTFCQLLQNGATDQIGQQIEFLMEIHGNDNIISLLNYMSAKLVKNDTDSVLSLLNKSYETHCKTFFNLPYGVDYLNKLNPDFLLQLVKEYLTLSPTNAILKNEFTQPADVHISLKQAKKILLAIVQACPGLVEGMHQLAYVYYLSGDIFEANNTLQKILDDLDPTFADAHLLKAQICIQQNSYHKAAQSLEVCLSYNFNVRENSLYHLIMGIVQKEENHVTDALKSFEKALELANNKASKALSAQDKVTLYLELVDAYVASDRDMEAAKILQDAMDEFQNTPESGRILIANADLAIKTGDVQEALSLLGKIYSGHSYYLQAKTKMASIYLHQLKDRQAFAHCFRELVENSPGPDSYVMLGDAYMSIQEPDHAIEAYDQAITQNPKDSTLASKMGRALVKTHQYSRAVEYYKEAVVTCQNPNLKLDMSELYCKLKQFENAEKILLKELEDSKDIIDDINVMQMKTKQLLLLSRVKEKSGNLTESIVFLNEAKENQIKVIKRISLDGNASLIAEQQRISSQVCILMAEQYSRLRESTQAIEQYKDALKFQPNNSEILSALARVYMQINNFDMCEETCGIVLQIEPNHEAVSVMMADLAFRKVDFEGACFHFSQLLLAQPLYWTALARLIEVMRRIARLSEAVPFIERAEKACKRSGNDSDGFYPSVS</sequence>
<dbReference type="GO" id="GO:0030991">
    <property type="term" value="C:intraciliary transport particle A"/>
    <property type="evidence" value="ECO:0007669"/>
    <property type="project" value="TreeGrafter"/>
</dbReference>
<name>A0A6M2DHR9_XENCH</name>
<dbReference type="PANTHER" id="PTHR14699">
    <property type="entry name" value="STI2 PROTEIN-RELATED"/>
    <property type="match status" value="1"/>
</dbReference>
<dbReference type="PROSITE" id="PS50005">
    <property type="entry name" value="TPR"/>
    <property type="match status" value="4"/>
</dbReference>
<feature type="repeat" description="TPR" evidence="4">
    <location>
        <begin position="714"/>
        <end position="747"/>
    </location>
</feature>
<dbReference type="InterPro" id="IPR011990">
    <property type="entry name" value="TPR-like_helical_dom_sf"/>
</dbReference>
<dbReference type="AlphaFoldDB" id="A0A6M2DHR9"/>
<keyword evidence="2" id="KW-0677">Repeat</keyword>
<proteinExistence type="inferred from homology"/>
<dbReference type="Pfam" id="PF13181">
    <property type="entry name" value="TPR_8"/>
    <property type="match status" value="1"/>
</dbReference>
<evidence type="ECO:0000256" key="2">
    <source>
        <dbReference type="ARBA" id="ARBA00022737"/>
    </source>
</evidence>
<dbReference type="GO" id="GO:0005929">
    <property type="term" value="C:cilium"/>
    <property type="evidence" value="ECO:0007669"/>
    <property type="project" value="GOC"/>
</dbReference>
<dbReference type="InterPro" id="IPR040364">
    <property type="entry name" value="TTC21A/TTC21B"/>
</dbReference>
<dbReference type="InterPro" id="IPR056835">
    <property type="entry name" value="ARM_TT21_5th"/>
</dbReference>
<dbReference type="SUPFAM" id="SSF48452">
    <property type="entry name" value="TPR-like"/>
    <property type="match status" value="4"/>
</dbReference>
<dbReference type="EMBL" id="GIIL01000825">
    <property type="protein sequence ID" value="NOV44551.1"/>
    <property type="molecule type" value="Transcribed_RNA"/>
</dbReference>
<dbReference type="PANTHER" id="PTHR14699:SF0">
    <property type="entry name" value="TETRATRICOPEPTIDE REPEAT PROTEIN 21 HOMOLOG"/>
    <property type="match status" value="1"/>
</dbReference>
<feature type="domain" description="Tetratricopeptide repeat protein 21A/21B fourth ARM" evidence="8">
    <location>
        <begin position="750"/>
        <end position="906"/>
    </location>
</feature>
<evidence type="ECO:0000259" key="5">
    <source>
        <dbReference type="Pfam" id="PF25060"/>
    </source>
</evidence>
<dbReference type="InterPro" id="IPR019734">
    <property type="entry name" value="TPR_rpt"/>
</dbReference>
<dbReference type="SMART" id="SM00028">
    <property type="entry name" value="TPR"/>
    <property type="match status" value="9"/>
</dbReference>
<dbReference type="GO" id="GO:0035721">
    <property type="term" value="P:intraciliary retrograde transport"/>
    <property type="evidence" value="ECO:0007669"/>
    <property type="project" value="TreeGrafter"/>
</dbReference>
<evidence type="ECO:0000256" key="4">
    <source>
        <dbReference type="PROSITE-ProRule" id="PRU00339"/>
    </source>
</evidence>
<dbReference type="GO" id="GO:0016740">
    <property type="term" value="F:transferase activity"/>
    <property type="evidence" value="ECO:0007669"/>
    <property type="project" value="UniProtKB-KW"/>
</dbReference>
<dbReference type="Pfam" id="PF25064">
    <property type="entry name" value="ARM_TT21_5th"/>
    <property type="match status" value="1"/>
</dbReference>
<dbReference type="FunFam" id="1.25.40.10:FF:000197">
    <property type="entry name" value="Tetratricopeptide repeat domain 21B"/>
    <property type="match status" value="1"/>
</dbReference>
<reference evidence="9" key="1">
    <citation type="submission" date="2020-03" db="EMBL/GenBank/DDBJ databases">
        <title>Transcriptomic Profiling of the Digestive Tract of the Rat Flea, Xenopsylla cheopis, Following Blood Feeding and Infection with Yersinia pestis.</title>
        <authorList>
            <person name="Bland D.M."/>
            <person name="Martens C.A."/>
            <person name="Virtaneva K."/>
            <person name="Kanakabandi K."/>
            <person name="Long D."/>
            <person name="Rosenke R."/>
            <person name="Saturday G.A."/>
            <person name="Hoyt F.H."/>
            <person name="Bruno D.P."/>
            <person name="Ribeiro J.M.C."/>
            <person name="Hinnebusch J."/>
        </authorList>
    </citation>
    <scope>NUCLEOTIDE SEQUENCE</scope>
</reference>
<dbReference type="InterPro" id="IPR056836">
    <property type="entry name" value="ARM_TT21_4th"/>
</dbReference>
<evidence type="ECO:0000313" key="9">
    <source>
        <dbReference type="EMBL" id="NOV44551.1"/>
    </source>
</evidence>
<dbReference type="Gene3D" id="1.25.40.10">
    <property type="entry name" value="Tetratricopeptide repeat domain"/>
    <property type="match status" value="5"/>
</dbReference>
<evidence type="ECO:0000259" key="7">
    <source>
        <dbReference type="Pfam" id="PF25064"/>
    </source>
</evidence>
<organism evidence="9">
    <name type="scientific">Xenopsylla cheopis</name>
    <name type="common">Oriental rat flea</name>
    <name type="synonym">Pulex cheopis</name>
    <dbReference type="NCBI Taxonomy" id="163159"/>
    <lineage>
        <taxon>Eukaryota</taxon>
        <taxon>Metazoa</taxon>
        <taxon>Ecdysozoa</taxon>
        <taxon>Arthropoda</taxon>
        <taxon>Hexapoda</taxon>
        <taxon>Insecta</taxon>
        <taxon>Pterygota</taxon>
        <taxon>Neoptera</taxon>
        <taxon>Endopterygota</taxon>
        <taxon>Siphonaptera</taxon>
        <taxon>Pulicidae</taxon>
        <taxon>Xenopsyllinae</taxon>
        <taxon>Xenopsylla</taxon>
    </lineage>
</organism>
<dbReference type="Pfam" id="PF25068">
    <property type="entry name" value="ARM_TT21_4th"/>
    <property type="match status" value="1"/>
</dbReference>
<comment type="similarity">
    <text evidence="1">Belongs to the TTC21 family.</text>
</comment>
<evidence type="ECO:0000259" key="8">
    <source>
        <dbReference type="Pfam" id="PF25068"/>
    </source>
</evidence>